<organism evidence="3 4">
    <name type="scientific">Candidatus Dormiibacter inghamiae</name>
    <dbReference type="NCBI Taxonomy" id="3127013"/>
    <lineage>
        <taxon>Bacteria</taxon>
        <taxon>Bacillati</taxon>
        <taxon>Candidatus Dormiibacterota</taxon>
        <taxon>Candidatus Dormibacteria</taxon>
        <taxon>Candidatus Dormibacterales</taxon>
        <taxon>Candidatus Dormibacteraceae</taxon>
        <taxon>Candidatus Dormiibacter</taxon>
    </lineage>
</organism>
<feature type="coiled-coil region" evidence="1">
    <location>
        <begin position="142"/>
        <end position="169"/>
    </location>
</feature>
<name>A0A934KFI0_9BACT</name>
<dbReference type="Proteomes" id="UP000620075">
    <property type="component" value="Unassembled WGS sequence"/>
</dbReference>
<evidence type="ECO:0000256" key="1">
    <source>
        <dbReference type="SAM" id="Coils"/>
    </source>
</evidence>
<dbReference type="RefSeq" id="WP_338176980.1">
    <property type="nucleotide sequence ID" value="NZ_JAEKNQ010000019.1"/>
</dbReference>
<comment type="caution">
    <text evidence="3">The sequence shown here is derived from an EMBL/GenBank/DDBJ whole genome shotgun (WGS) entry which is preliminary data.</text>
</comment>
<feature type="region of interest" description="Disordered" evidence="2">
    <location>
        <begin position="1"/>
        <end position="21"/>
    </location>
</feature>
<evidence type="ECO:0000313" key="3">
    <source>
        <dbReference type="EMBL" id="MBJ7602461.1"/>
    </source>
</evidence>
<dbReference type="EMBL" id="JAEKNQ010000019">
    <property type="protein sequence ID" value="MBJ7602461.1"/>
    <property type="molecule type" value="Genomic_DNA"/>
</dbReference>
<evidence type="ECO:0000313" key="4">
    <source>
        <dbReference type="Proteomes" id="UP000620075"/>
    </source>
</evidence>
<proteinExistence type="predicted"/>
<gene>
    <name evidence="3" type="ORF">JF888_04600</name>
</gene>
<accession>A0A934KFI0</accession>
<dbReference type="AlphaFoldDB" id="A0A934KFI0"/>
<reference evidence="3 4" key="1">
    <citation type="submission" date="2020-10" db="EMBL/GenBank/DDBJ databases">
        <title>Ca. Dormibacterota MAGs.</title>
        <authorList>
            <person name="Montgomery K."/>
        </authorList>
    </citation>
    <scope>NUCLEOTIDE SEQUENCE [LARGE SCALE GENOMIC DNA]</scope>
    <source>
        <strain evidence="3">SC8811_S16_3</strain>
    </source>
</reference>
<sequence length="181" mass="19506">MEPTDQRPAGRPQLEGTQAAEAPPVLIGADIDATALVNEIKADVQRKAEQGLYPPDLLTELKAGSDPVLAAALDVQDAAGFSTVVPVTRPVRASLRYVAPSVVLFKRLTTKGLGWYTKWMVEQTHHFATASAAATSAIAERLARHDEELARGRQRHQALERRVESLEARLAHPGSTDDIGG</sequence>
<protein>
    <submittedName>
        <fullName evidence="3">Uncharacterized protein</fullName>
    </submittedName>
</protein>
<evidence type="ECO:0000256" key="2">
    <source>
        <dbReference type="SAM" id="MobiDB-lite"/>
    </source>
</evidence>
<keyword evidence="1" id="KW-0175">Coiled coil</keyword>